<feature type="transmembrane region" description="Helical" evidence="7">
    <location>
        <begin position="65"/>
        <end position="90"/>
    </location>
</feature>
<dbReference type="InterPro" id="IPR032808">
    <property type="entry name" value="DoxX"/>
</dbReference>
<evidence type="ECO:0000256" key="5">
    <source>
        <dbReference type="ARBA" id="ARBA00022989"/>
    </source>
</evidence>
<name>A0A937IE71_9GAMM</name>
<gene>
    <name evidence="8" type="ORF">ISQ64_04230</name>
</gene>
<evidence type="ECO:0000256" key="4">
    <source>
        <dbReference type="ARBA" id="ARBA00022692"/>
    </source>
</evidence>
<evidence type="ECO:0000313" key="8">
    <source>
        <dbReference type="EMBL" id="MBL6818594.1"/>
    </source>
</evidence>
<dbReference type="GO" id="GO:0005886">
    <property type="term" value="C:plasma membrane"/>
    <property type="evidence" value="ECO:0007669"/>
    <property type="project" value="UniProtKB-SubCell"/>
</dbReference>
<evidence type="ECO:0000313" key="9">
    <source>
        <dbReference type="Proteomes" id="UP000711391"/>
    </source>
</evidence>
<proteinExistence type="inferred from homology"/>
<comment type="similarity">
    <text evidence="2">Belongs to the DoxX family.</text>
</comment>
<evidence type="ECO:0000256" key="7">
    <source>
        <dbReference type="SAM" id="Phobius"/>
    </source>
</evidence>
<feature type="transmembrane region" description="Helical" evidence="7">
    <location>
        <begin position="21"/>
        <end position="36"/>
    </location>
</feature>
<accession>A0A937IE71</accession>
<reference evidence="8" key="1">
    <citation type="submission" date="2020-10" db="EMBL/GenBank/DDBJ databases">
        <title>Microbiome of the Black Sea water column analyzed by genome centric metagenomics.</title>
        <authorList>
            <person name="Cabello-Yeves P.J."/>
            <person name="Callieri C."/>
            <person name="Picazo A."/>
            <person name="Mehrshad M."/>
            <person name="Haro-Moreno J.M."/>
            <person name="Roda-Garcia J."/>
            <person name="Dzembekova N."/>
            <person name="Slabakova V."/>
            <person name="Slabakova N."/>
            <person name="Moncheva S."/>
            <person name="Rodriguez-Valera F."/>
        </authorList>
    </citation>
    <scope>NUCLEOTIDE SEQUENCE</scope>
    <source>
        <strain evidence="8">BS307-5m-G50</strain>
    </source>
</reference>
<dbReference type="Pfam" id="PF07681">
    <property type="entry name" value="DoxX"/>
    <property type="match status" value="1"/>
</dbReference>
<dbReference type="PANTHER" id="PTHR33452">
    <property type="entry name" value="OXIDOREDUCTASE CATD-RELATED"/>
    <property type="match status" value="1"/>
</dbReference>
<feature type="transmembrane region" description="Helical" evidence="7">
    <location>
        <begin position="123"/>
        <end position="146"/>
    </location>
</feature>
<dbReference type="PANTHER" id="PTHR33452:SF1">
    <property type="entry name" value="INNER MEMBRANE PROTEIN YPHA-RELATED"/>
    <property type="match status" value="1"/>
</dbReference>
<evidence type="ECO:0000256" key="3">
    <source>
        <dbReference type="ARBA" id="ARBA00022475"/>
    </source>
</evidence>
<dbReference type="InterPro" id="IPR051907">
    <property type="entry name" value="DoxX-like_oxidoreductase"/>
</dbReference>
<dbReference type="EMBL" id="JADHQD010000028">
    <property type="protein sequence ID" value="MBL6818594.1"/>
    <property type="molecule type" value="Genomic_DNA"/>
</dbReference>
<keyword evidence="3" id="KW-1003">Cell membrane</keyword>
<keyword evidence="6 7" id="KW-0472">Membrane</keyword>
<feature type="transmembrane region" description="Helical" evidence="7">
    <location>
        <begin position="97"/>
        <end position="117"/>
    </location>
</feature>
<evidence type="ECO:0000256" key="2">
    <source>
        <dbReference type="ARBA" id="ARBA00006679"/>
    </source>
</evidence>
<protein>
    <submittedName>
        <fullName evidence="8">DoxX family protein</fullName>
    </submittedName>
</protein>
<organism evidence="8 9">
    <name type="scientific">SAR86 cluster bacterium</name>
    <dbReference type="NCBI Taxonomy" id="2030880"/>
    <lineage>
        <taxon>Bacteria</taxon>
        <taxon>Pseudomonadati</taxon>
        <taxon>Pseudomonadota</taxon>
        <taxon>Gammaproteobacteria</taxon>
        <taxon>SAR86 cluster</taxon>
    </lineage>
</organism>
<keyword evidence="4 7" id="KW-0812">Transmembrane</keyword>
<keyword evidence="5 7" id="KW-1133">Transmembrane helix</keyword>
<comment type="subcellular location">
    <subcellularLocation>
        <location evidence="1">Cell membrane</location>
        <topology evidence="1">Multi-pass membrane protein</topology>
    </subcellularLocation>
</comment>
<dbReference type="Proteomes" id="UP000711391">
    <property type="component" value="Unassembled WGS sequence"/>
</dbReference>
<sequence>MKKINTRLDAITNPMNIIAPWLLRIALGVAFFLHGYKKLPAPFMMEEQHRMVTWFESIFIPAPELFVSIVIFIEIFGGIGIILGGLIGIFAKQIGHLITRLTAFFLILLMINVFYIGHPDWFIWPPIKLLTSEQLFLFVLSLYFFIKGNN</sequence>
<dbReference type="AlphaFoldDB" id="A0A937IE71"/>
<comment type="caution">
    <text evidence="8">The sequence shown here is derived from an EMBL/GenBank/DDBJ whole genome shotgun (WGS) entry which is preliminary data.</text>
</comment>
<evidence type="ECO:0000256" key="6">
    <source>
        <dbReference type="ARBA" id="ARBA00023136"/>
    </source>
</evidence>
<evidence type="ECO:0000256" key="1">
    <source>
        <dbReference type="ARBA" id="ARBA00004651"/>
    </source>
</evidence>